<dbReference type="InterPro" id="IPR036291">
    <property type="entry name" value="NAD(P)-bd_dom_sf"/>
</dbReference>
<keyword evidence="5" id="KW-1185">Reference proteome</keyword>
<dbReference type="SUPFAM" id="SSF51735">
    <property type="entry name" value="NAD(P)-binding Rossmann-fold domains"/>
    <property type="match status" value="1"/>
</dbReference>
<gene>
    <name evidence="4" type="primary">iolG</name>
    <name evidence="4" type="ORF">JG29_07980</name>
</gene>
<name>A0A0F4KUU6_9LACO</name>
<dbReference type="PANTHER" id="PTHR43593">
    <property type="match status" value="1"/>
</dbReference>
<dbReference type="InterPro" id="IPR050424">
    <property type="entry name" value="Gfo-Idh-MocA_inositol_DH"/>
</dbReference>
<evidence type="ECO:0000313" key="5">
    <source>
        <dbReference type="Proteomes" id="UP000033695"/>
    </source>
</evidence>
<dbReference type="Proteomes" id="UP000033695">
    <property type="component" value="Unassembled WGS sequence"/>
</dbReference>
<feature type="domain" description="Gfo/Idh/MocA-like oxidoreductase C-terminal" evidence="3">
    <location>
        <begin position="136"/>
        <end position="327"/>
    </location>
</feature>
<reference evidence="4 5" key="1">
    <citation type="submission" date="2014-12" db="EMBL/GenBank/DDBJ databases">
        <title>Comparative genomics of the lactic acid bacteria isolated from the honey bee gut.</title>
        <authorList>
            <person name="Ellegaard K.M."/>
            <person name="Tamarit D."/>
            <person name="Javelind E."/>
            <person name="Olofsson T."/>
            <person name="Andersson S.G."/>
            <person name="Vasquez A."/>
        </authorList>
    </citation>
    <scope>NUCLEOTIDE SEQUENCE [LARGE SCALE GENOMIC DNA]</scope>
    <source>
        <strain evidence="4 5">Hon2</strain>
    </source>
</reference>
<dbReference type="PANTHER" id="PTHR43593:SF1">
    <property type="entry name" value="INOSITOL 2-DEHYDROGENASE"/>
    <property type="match status" value="1"/>
</dbReference>
<evidence type="ECO:0000256" key="1">
    <source>
        <dbReference type="ARBA" id="ARBA00010928"/>
    </source>
</evidence>
<organism evidence="4 5">
    <name type="scientific">Bombilactobacillus mellis</name>
    <dbReference type="NCBI Taxonomy" id="1218508"/>
    <lineage>
        <taxon>Bacteria</taxon>
        <taxon>Bacillati</taxon>
        <taxon>Bacillota</taxon>
        <taxon>Bacilli</taxon>
        <taxon>Lactobacillales</taxon>
        <taxon>Lactobacillaceae</taxon>
        <taxon>Bombilactobacillus</taxon>
    </lineage>
</organism>
<dbReference type="Pfam" id="PF02894">
    <property type="entry name" value="GFO_IDH_MocA_C"/>
    <property type="match status" value="1"/>
</dbReference>
<dbReference type="PATRIC" id="fig|1218508.4.peg.817"/>
<dbReference type="RefSeq" id="WP_045922643.1">
    <property type="nucleotide sequence ID" value="NZ_JAAEDY010000006.1"/>
</dbReference>
<comment type="similarity">
    <text evidence="1">Belongs to the Gfo/Idh/MocA family.</text>
</comment>
<dbReference type="EMBL" id="JXBZ01000007">
    <property type="protein sequence ID" value="KJY48976.1"/>
    <property type="molecule type" value="Genomic_DNA"/>
</dbReference>
<evidence type="ECO:0000259" key="2">
    <source>
        <dbReference type="Pfam" id="PF01408"/>
    </source>
</evidence>
<dbReference type="AlphaFoldDB" id="A0A0F4KUU6"/>
<feature type="domain" description="Gfo/Idh/MocA-like oxidoreductase N-terminal" evidence="2">
    <location>
        <begin position="2"/>
        <end position="123"/>
    </location>
</feature>
<dbReference type="GO" id="GO:0000166">
    <property type="term" value="F:nucleotide binding"/>
    <property type="evidence" value="ECO:0007669"/>
    <property type="project" value="InterPro"/>
</dbReference>
<evidence type="ECO:0000259" key="3">
    <source>
        <dbReference type="Pfam" id="PF02894"/>
    </source>
</evidence>
<evidence type="ECO:0000313" key="4">
    <source>
        <dbReference type="EMBL" id="KJY48976.1"/>
    </source>
</evidence>
<dbReference type="Pfam" id="PF01408">
    <property type="entry name" value="GFO_IDH_MocA"/>
    <property type="match status" value="1"/>
</dbReference>
<dbReference type="Gene3D" id="3.40.50.720">
    <property type="entry name" value="NAD(P)-binding Rossmann-like Domain"/>
    <property type="match status" value="1"/>
</dbReference>
<dbReference type="Gene3D" id="3.30.360.10">
    <property type="entry name" value="Dihydrodipicolinate Reductase, domain 2"/>
    <property type="match status" value="1"/>
</dbReference>
<dbReference type="HOGENOM" id="CLU_023194_0_1_9"/>
<dbReference type="InterPro" id="IPR000683">
    <property type="entry name" value="Gfo/Idh/MocA-like_OxRdtase_N"/>
</dbReference>
<comment type="caution">
    <text evidence="4">The sequence shown here is derived from an EMBL/GenBank/DDBJ whole genome shotgun (WGS) entry which is preliminary data.</text>
</comment>
<dbReference type="STRING" id="1218508.JG29_07980"/>
<proteinExistence type="inferred from homology"/>
<dbReference type="SUPFAM" id="SSF55347">
    <property type="entry name" value="Glyceraldehyde-3-phosphate dehydrogenase-like, C-terminal domain"/>
    <property type="match status" value="1"/>
</dbReference>
<dbReference type="InterPro" id="IPR004104">
    <property type="entry name" value="Gfo/Idh/MocA-like_OxRdtase_C"/>
</dbReference>
<sequence>MLRFGVIGCGYICHVHVNDIVNNLHGAKITAIYDVNKKSAEQVISEFKLGIQPSNSIDELIESPEVDAVLVFSKNDTHTEPILKSLAADKPVFTEKPLATTVEEAKQIVDAEVKKGKRLIQVGFMRRYDPYYQELKQTIDKGEIGAPLLGYCRHFAPAPPNDYYKTSDVINDTFVHEISVISWLFNDEYQSVQVQYARPNSTNTASELQEPQVATLKLKNGAIINTYLNINSHYGYEVKCQVIGETGIAELPDMPSTRIHKDEKIYNSVPIESGGRFAKAFQLEFQDFIDHVSKGEEPAGPSAWTGYMAAITCAKATESLQTNQVVDITFGEQPDIYK</sequence>
<dbReference type="OrthoDB" id="9815825at2"/>
<accession>A0A0F4KUU6</accession>
<protein>
    <submittedName>
        <fullName evidence="4">Inositol 2-dehydrogenase/D-chiro-inositol 3-dehydrogenase</fullName>
    </submittedName>
</protein>